<evidence type="ECO:0000259" key="1">
    <source>
        <dbReference type="Pfam" id="PF13679"/>
    </source>
</evidence>
<evidence type="ECO:0000313" key="3">
    <source>
        <dbReference type="Proteomes" id="UP000019384"/>
    </source>
</evidence>
<proteinExistence type="predicted"/>
<name>W6MT17_9ASCO</name>
<protein>
    <recommendedName>
        <fullName evidence="1">Methyltransferase domain-containing protein</fullName>
    </recommendedName>
</protein>
<feature type="domain" description="Methyltransferase" evidence="1">
    <location>
        <begin position="92"/>
        <end position="257"/>
    </location>
</feature>
<dbReference type="STRING" id="1382522.W6MT17"/>
<dbReference type="Pfam" id="PF13679">
    <property type="entry name" value="Methyltransf_32"/>
    <property type="match status" value="1"/>
</dbReference>
<dbReference type="InterPro" id="IPR025714">
    <property type="entry name" value="Methyltranfer_dom"/>
</dbReference>
<dbReference type="GeneID" id="34521740"/>
<dbReference type="HOGENOM" id="CLU_073375_0_0_1"/>
<accession>W6MT17</accession>
<keyword evidence="3" id="KW-1185">Reference proteome</keyword>
<dbReference type="EMBL" id="HG793129">
    <property type="protein sequence ID" value="CDK28362.1"/>
    <property type="molecule type" value="Genomic_DNA"/>
</dbReference>
<evidence type="ECO:0000313" key="2">
    <source>
        <dbReference type="EMBL" id="CDK28362.1"/>
    </source>
</evidence>
<dbReference type="OrthoDB" id="10258156at2759"/>
<reference evidence="2" key="1">
    <citation type="submission" date="2013-12" db="EMBL/GenBank/DDBJ databases">
        <authorList>
            <person name="Genoscope - CEA"/>
        </authorList>
    </citation>
    <scope>NUCLEOTIDE SEQUENCE</scope>
    <source>
        <strain evidence="2">CBS 1993</strain>
    </source>
</reference>
<reference evidence="2" key="2">
    <citation type="submission" date="2014-02" db="EMBL/GenBank/DDBJ databases">
        <title>Complete DNA sequence of /Kuraishia capsulata/ illustrates novel genomic features among budding yeasts (/Saccharomycotina/).</title>
        <authorList>
            <person name="Morales L."/>
            <person name="Noel B."/>
            <person name="Porcel B."/>
            <person name="Marcet-Houben M."/>
            <person name="Hullo M-F."/>
            <person name="Sacerdot C."/>
            <person name="Tekaia F."/>
            <person name="Leh-Louis V."/>
            <person name="Despons L."/>
            <person name="Khanna V."/>
            <person name="Aury J-M."/>
            <person name="Barbe V."/>
            <person name="Couloux A."/>
            <person name="Labadie K."/>
            <person name="Pelletier E."/>
            <person name="Souciet J-L."/>
            <person name="Boekhout T."/>
            <person name="Gabaldon T."/>
            <person name="Wincker P."/>
            <person name="Dujon B."/>
        </authorList>
    </citation>
    <scope>NUCLEOTIDE SEQUENCE</scope>
    <source>
        <strain evidence="2">CBS 1993</strain>
    </source>
</reference>
<dbReference type="AlphaFoldDB" id="W6MT17"/>
<organism evidence="2 3">
    <name type="scientific">Kuraishia capsulata CBS 1993</name>
    <dbReference type="NCBI Taxonomy" id="1382522"/>
    <lineage>
        <taxon>Eukaryota</taxon>
        <taxon>Fungi</taxon>
        <taxon>Dikarya</taxon>
        <taxon>Ascomycota</taxon>
        <taxon>Saccharomycotina</taxon>
        <taxon>Pichiomycetes</taxon>
        <taxon>Pichiales</taxon>
        <taxon>Pichiaceae</taxon>
        <taxon>Kuraishia</taxon>
    </lineage>
</organism>
<gene>
    <name evidence="2" type="ORF">KUCA_T00004344001</name>
</gene>
<dbReference type="RefSeq" id="XP_022460352.1">
    <property type="nucleotide sequence ID" value="XM_022601069.1"/>
</dbReference>
<sequence>MEIALPYIEYDQTHFNNGSDYLEQLLESVNQLEAGLDTKALSHLCLVESKDTESHSDERSKRLFNTGLSLGMTWTRFLENWNFALRADEICTEENTVMVEVASGKGYLSRILCNHFKRRVICIDRNWIKNKSSLHVHRLVNGDELRLASRASASGKTTASGHERLHTVQSDLQTPDDLIGILRESQKLIGMDSRVGWKNGVLTPVNVPSVCLVGLNLCGDLAITAVKSWLAAWSDPGSLGFPLELGPVLVSPCCYHERSEFPLSKRFRQRLGSDQSLILKTTPESGIYGFVRSVALVDLALYMCELGFDDVKVKTNGISAGFGARTPK</sequence>
<dbReference type="Proteomes" id="UP000019384">
    <property type="component" value="Unassembled WGS sequence"/>
</dbReference>